<reference evidence="12 13" key="1">
    <citation type="submission" date="2024-07" db="EMBL/GenBank/DDBJ databases">
        <title>Chromosome-level genome assembly of the water stick insect Ranatra chinensis (Heteroptera: Nepidae).</title>
        <authorList>
            <person name="Liu X."/>
        </authorList>
    </citation>
    <scope>NUCLEOTIDE SEQUENCE [LARGE SCALE GENOMIC DNA]</scope>
    <source>
        <strain evidence="12">Cailab_2021Rc</strain>
        <tissue evidence="12">Muscle</tissue>
    </source>
</reference>
<comment type="caution">
    <text evidence="12">The sequence shown here is derived from an EMBL/GenBank/DDBJ whole genome shotgun (WGS) entry which is preliminary data.</text>
</comment>
<evidence type="ECO:0008006" key="14">
    <source>
        <dbReference type="Google" id="ProtNLM"/>
    </source>
</evidence>
<evidence type="ECO:0000256" key="1">
    <source>
        <dbReference type="ARBA" id="ARBA00004370"/>
    </source>
</evidence>
<dbReference type="Proteomes" id="UP001558652">
    <property type="component" value="Unassembled WGS sequence"/>
</dbReference>
<evidence type="ECO:0000259" key="11">
    <source>
        <dbReference type="PROSITE" id="PS51847"/>
    </source>
</evidence>
<keyword evidence="7 9" id="KW-0472">Membrane</keyword>
<dbReference type="SUPFAM" id="SSF49562">
    <property type="entry name" value="C2 domain (Calcium/lipid-binding domain, CaLB)"/>
    <property type="match status" value="1"/>
</dbReference>
<dbReference type="InterPro" id="IPR058801">
    <property type="entry name" value="PDZD8_N"/>
</dbReference>
<protein>
    <recommendedName>
        <fullName evidence="14">PDZ domain-containing protein 8</fullName>
    </recommendedName>
</protein>
<name>A0ABD0Z1F5_9HEMI</name>
<evidence type="ECO:0000313" key="12">
    <source>
        <dbReference type="EMBL" id="KAL1131338.1"/>
    </source>
</evidence>
<dbReference type="PROSITE" id="PS50081">
    <property type="entry name" value="ZF_DAG_PE_2"/>
    <property type="match status" value="1"/>
</dbReference>
<dbReference type="CDD" id="cd21674">
    <property type="entry name" value="SMP_PDZD8"/>
    <property type="match status" value="1"/>
</dbReference>
<dbReference type="Gene3D" id="2.30.42.10">
    <property type="match status" value="1"/>
</dbReference>
<dbReference type="PANTHER" id="PTHR21519:SF1">
    <property type="entry name" value="PDZ DOMAIN-CONTAINING PROTEIN 8"/>
    <property type="match status" value="1"/>
</dbReference>
<proteinExistence type="predicted"/>
<keyword evidence="9" id="KW-1133">Transmembrane helix</keyword>
<feature type="transmembrane region" description="Helical" evidence="9">
    <location>
        <begin position="804"/>
        <end position="824"/>
    </location>
</feature>
<keyword evidence="3" id="KW-0479">Metal-binding</keyword>
<feature type="compositionally biased region" description="Polar residues" evidence="8">
    <location>
        <begin position="692"/>
        <end position="705"/>
    </location>
</feature>
<keyword evidence="4" id="KW-0862">Zinc</keyword>
<keyword evidence="5" id="KW-0445">Lipid transport</keyword>
<keyword evidence="13" id="KW-1185">Reference proteome</keyword>
<dbReference type="PROSITE" id="PS51847">
    <property type="entry name" value="SMP"/>
    <property type="match status" value="1"/>
</dbReference>
<feature type="transmembrane region" description="Helical" evidence="9">
    <location>
        <begin position="7"/>
        <end position="29"/>
    </location>
</feature>
<evidence type="ECO:0000256" key="7">
    <source>
        <dbReference type="ARBA" id="ARBA00023136"/>
    </source>
</evidence>
<dbReference type="SMART" id="SM00109">
    <property type="entry name" value="C1"/>
    <property type="match status" value="1"/>
</dbReference>
<feature type="compositionally biased region" description="Low complexity" evidence="8">
    <location>
        <begin position="433"/>
        <end position="443"/>
    </location>
</feature>
<organism evidence="12 13">
    <name type="scientific">Ranatra chinensis</name>
    <dbReference type="NCBI Taxonomy" id="642074"/>
    <lineage>
        <taxon>Eukaryota</taxon>
        <taxon>Metazoa</taxon>
        <taxon>Ecdysozoa</taxon>
        <taxon>Arthropoda</taxon>
        <taxon>Hexapoda</taxon>
        <taxon>Insecta</taxon>
        <taxon>Pterygota</taxon>
        <taxon>Neoptera</taxon>
        <taxon>Paraneoptera</taxon>
        <taxon>Hemiptera</taxon>
        <taxon>Heteroptera</taxon>
        <taxon>Panheteroptera</taxon>
        <taxon>Nepomorpha</taxon>
        <taxon>Nepidae</taxon>
        <taxon>Ranatrinae</taxon>
        <taxon>Ranatra</taxon>
    </lineage>
</organism>
<evidence type="ECO:0000256" key="8">
    <source>
        <dbReference type="SAM" id="MobiDB-lite"/>
    </source>
</evidence>
<dbReference type="PANTHER" id="PTHR21519">
    <property type="entry name" value="PDZ DOMAIN-CONTAINING PROTEIN 8"/>
    <property type="match status" value="1"/>
</dbReference>
<evidence type="ECO:0000313" key="13">
    <source>
        <dbReference type="Proteomes" id="UP001558652"/>
    </source>
</evidence>
<dbReference type="InterPro" id="IPR002219">
    <property type="entry name" value="PKC_DAG/PE"/>
</dbReference>
<comment type="subcellular location">
    <subcellularLocation>
        <location evidence="1">Membrane</location>
    </subcellularLocation>
</comment>
<keyword evidence="2" id="KW-0813">Transport</keyword>
<feature type="region of interest" description="Disordered" evidence="8">
    <location>
        <begin position="677"/>
        <end position="705"/>
    </location>
</feature>
<dbReference type="EMBL" id="JBFDAA010000006">
    <property type="protein sequence ID" value="KAL1131338.1"/>
    <property type="molecule type" value="Genomic_DNA"/>
</dbReference>
<feature type="region of interest" description="Disordered" evidence="8">
    <location>
        <begin position="414"/>
        <end position="478"/>
    </location>
</feature>
<accession>A0ABD0Z1F5</accession>
<evidence type="ECO:0000256" key="4">
    <source>
        <dbReference type="ARBA" id="ARBA00022833"/>
    </source>
</evidence>
<dbReference type="InterPro" id="IPR046349">
    <property type="entry name" value="C1-like_sf"/>
</dbReference>
<evidence type="ECO:0000256" key="6">
    <source>
        <dbReference type="ARBA" id="ARBA00023121"/>
    </source>
</evidence>
<dbReference type="InterPro" id="IPR036034">
    <property type="entry name" value="PDZ_sf"/>
</dbReference>
<evidence type="ECO:0000256" key="5">
    <source>
        <dbReference type="ARBA" id="ARBA00023055"/>
    </source>
</evidence>
<dbReference type="GO" id="GO:0008289">
    <property type="term" value="F:lipid binding"/>
    <property type="evidence" value="ECO:0007669"/>
    <property type="project" value="UniProtKB-KW"/>
</dbReference>
<keyword evidence="6" id="KW-0446">Lipid-binding</keyword>
<sequence length="827" mass="91553">MDVILFLFTFISSLIIGAILTLVVQWYLFNIYIMRQPLIGPSTKPLIEPFSLPKGLPEEKVCSGKESAGAVNALLQFLFQECRNTKRLRQWLRKRLSLELEELLTRTTTGKLFERIILRDLNLGSHFPAMNSVEVRTLSVDPTTRLIEEVELCLDLEYSGGFQLSIDASMRLSKAAHVSVKVNELCGQAMLKFSRQPYTHWCFCFYNDPTLQLSVESQFQGRSLPQINSIIASQIRKSLKKKHTLPFYKIRYKPFFVRMDLDILEETEGVETPPGELELTIVEVTRLVESPGPIFCSAAIDKMAWIEMVQSGSASYLTVDVTVTKQSGHLIPVVFKQEFIPDKYQVGVVVDSLNQNSGNNAVELKPGDIIVMVDGKNIISLPLLNKIIKCAQSKMTFRVERKLKLPSNDEKVRNIDNIGLRHRRASNDKTDSDSSNPPSLSESPAKKGGHKGSPEHPSTAHRLSLGSDGEADPNRPQVITTRDLPFSKVVYFNETLKFLVTPEHKYLNLSVWSRGVEKNILLGHISLPLSAYCPNSAGHHVSTFSLFPPNPNMANSCNHSLSSHSGFEPCLCYGDAVLSFSFKSLGSSSRGSITATVVAPETNLMDTPPPTIHTTSPASYDQHDFVRTHFDRVTQCGFCFKKIWLKDALECQGCLMSCHKKCAPKCQAAGAPGCARSAPRRPSAIPPIQPEIVTTSPVEENNSQSGRKLSTLIASVSLPRGLKRAGSATSLAPPGLFGAPSSSSVSLPPTPNHSPSPSRKVFFFLISIMIFVCLSLFSRSLVNVLSLLFCLLKMLRNKKGLHEGTALCSNCFFVAFDSFIISFFCIE</sequence>
<dbReference type="InterPro" id="IPR035892">
    <property type="entry name" value="C2_domain_sf"/>
</dbReference>
<gene>
    <name evidence="12" type="ORF">AAG570_010956</name>
</gene>
<dbReference type="Gene3D" id="3.30.60.20">
    <property type="match status" value="1"/>
</dbReference>
<dbReference type="InterPro" id="IPR031468">
    <property type="entry name" value="SMP_LBD"/>
</dbReference>
<evidence type="ECO:0000256" key="3">
    <source>
        <dbReference type="ARBA" id="ARBA00022723"/>
    </source>
</evidence>
<dbReference type="Pfam" id="PF26547">
    <property type="entry name" value="PDZD8_N"/>
    <property type="match status" value="1"/>
</dbReference>
<dbReference type="SUPFAM" id="SSF57889">
    <property type="entry name" value="Cysteine-rich domain"/>
    <property type="match status" value="1"/>
</dbReference>
<dbReference type="InterPro" id="IPR039275">
    <property type="entry name" value="PDZD8"/>
</dbReference>
<dbReference type="GO" id="GO:0046872">
    <property type="term" value="F:metal ion binding"/>
    <property type="evidence" value="ECO:0007669"/>
    <property type="project" value="UniProtKB-KW"/>
</dbReference>
<feature type="domain" description="Phorbol-ester/DAG-type" evidence="10">
    <location>
        <begin position="622"/>
        <end position="674"/>
    </location>
</feature>
<dbReference type="GO" id="GO:0016020">
    <property type="term" value="C:membrane"/>
    <property type="evidence" value="ECO:0007669"/>
    <property type="project" value="UniProtKB-SubCell"/>
</dbReference>
<feature type="domain" description="SMP-LTD" evidence="11">
    <location>
        <begin position="64"/>
        <end position="254"/>
    </location>
</feature>
<evidence type="ECO:0000256" key="2">
    <source>
        <dbReference type="ARBA" id="ARBA00022448"/>
    </source>
</evidence>
<evidence type="ECO:0000256" key="9">
    <source>
        <dbReference type="SAM" id="Phobius"/>
    </source>
</evidence>
<feature type="transmembrane region" description="Helical" evidence="9">
    <location>
        <begin position="761"/>
        <end position="792"/>
    </location>
</feature>
<dbReference type="GO" id="GO:0006869">
    <property type="term" value="P:lipid transport"/>
    <property type="evidence" value="ECO:0007669"/>
    <property type="project" value="UniProtKB-KW"/>
</dbReference>
<dbReference type="AlphaFoldDB" id="A0ABD0Z1F5"/>
<keyword evidence="9" id="KW-0812">Transmembrane</keyword>
<dbReference type="SUPFAM" id="SSF50156">
    <property type="entry name" value="PDZ domain-like"/>
    <property type="match status" value="1"/>
</dbReference>
<evidence type="ECO:0000259" key="10">
    <source>
        <dbReference type="PROSITE" id="PS50081"/>
    </source>
</evidence>